<dbReference type="PANTHER" id="PTHR11860">
    <property type="entry name" value="POLYMERIC-IMMUNOGLOBULIN RECEPTOR"/>
    <property type="match status" value="1"/>
</dbReference>
<dbReference type="ZFIN" id="ZDB-GENE-120215-211">
    <property type="gene designation" value="si:ch211-114l13.12"/>
</dbReference>
<dbReference type="Gene3D" id="2.60.40.10">
    <property type="entry name" value="Immunoglobulins"/>
    <property type="match status" value="2"/>
</dbReference>
<keyword evidence="2 5" id="KW-0812">Transmembrane</keyword>
<accession>E7F150</accession>
<dbReference type="PANTHER" id="PTHR11860:SF118">
    <property type="entry name" value="CMRF35-LIKE MOLECULE 3-RELATED"/>
    <property type="match status" value="1"/>
</dbReference>
<evidence type="ECO:0000259" key="7">
    <source>
        <dbReference type="SMART" id="SM00408"/>
    </source>
</evidence>
<feature type="domain" description="Immunoglobulin" evidence="8">
    <location>
        <begin position="25"/>
        <end position="126"/>
    </location>
</feature>
<feature type="region of interest" description="Disordered" evidence="4">
    <location>
        <begin position="323"/>
        <end position="348"/>
    </location>
</feature>
<evidence type="ECO:0000259" key="8">
    <source>
        <dbReference type="SMART" id="SM00409"/>
    </source>
</evidence>
<dbReference type="STRING" id="7955.ENSDARP00000107085"/>
<feature type="transmembrane region" description="Helical" evidence="5">
    <location>
        <begin position="288"/>
        <end position="313"/>
    </location>
</feature>
<dbReference type="AlphaFoldDB" id="E7F150"/>
<gene>
    <name evidence="9 10" type="primary">si:ch211-114l13.12</name>
</gene>
<evidence type="ECO:0000256" key="6">
    <source>
        <dbReference type="SAM" id="SignalP"/>
    </source>
</evidence>
<dbReference type="AGR" id="ZFIN:ZDB-GENE-120215-211"/>
<dbReference type="EMBL" id="BX469930">
    <property type="status" value="NOT_ANNOTATED_CDS"/>
    <property type="molecule type" value="Genomic_DNA"/>
</dbReference>
<proteinExistence type="predicted"/>
<dbReference type="PaxDb" id="7955-ENSDARP00000107085"/>
<feature type="compositionally biased region" description="Low complexity" evidence="4">
    <location>
        <begin position="254"/>
        <end position="264"/>
    </location>
</feature>
<dbReference type="Pfam" id="PF07686">
    <property type="entry name" value="V-set"/>
    <property type="match status" value="2"/>
</dbReference>
<dbReference type="Bgee" id="ENSDARG00000088019">
    <property type="expression patterns" value="Expressed in granulocyte and 10 other cell types or tissues"/>
</dbReference>
<comment type="subcellular location">
    <subcellularLocation>
        <location evidence="1">Membrane</location>
    </subcellularLocation>
</comment>
<evidence type="ECO:0000256" key="1">
    <source>
        <dbReference type="ARBA" id="ARBA00004370"/>
    </source>
</evidence>
<dbReference type="InterPro" id="IPR003599">
    <property type="entry name" value="Ig_sub"/>
</dbReference>
<keyword evidence="6" id="KW-0732">Signal</keyword>
<dbReference type="PhylomeDB" id="E7F150"/>
<keyword evidence="3 5" id="KW-0472">Membrane</keyword>
<accession>A0A8M1RN65</accession>
<reference evidence="9" key="1">
    <citation type="submission" date="2011-04" db="UniProtKB">
        <authorList>
            <consortium name="Ensembl"/>
        </authorList>
    </citation>
    <scope>IDENTIFICATION</scope>
    <source>
        <strain evidence="9">Tuebingen</strain>
    </source>
</reference>
<dbReference type="GeneTree" id="ENSGT00950000182977"/>
<dbReference type="GO" id="GO:0007165">
    <property type="term" value="P:signal transduction"/>
    <property type="evidence" value="ECO:0000318"/>
    <property type="project" value="GO_Central"/>
</dbReference>
<dbReference type="GO" id="GO:0005886">
    <property type="term" value="C:plasma membrane"/>
    <property type="evidence" value="ECO:0000318"/>
    <property type="project" value="GO_Central"/>
</dbReference>
<sequence>MIHISEDKLLIFTLLILMTVVYSEMKTFTGHEGGKVEIRCPYNAKYEEMEKYLCRGECPIYDKDIPVESGSEPVDKRFSLTDNRTAHIFTITITDLRTDDQGKYWCAVKTGIGSFDKYTEIYLEIKQVSRVSGEPGKHLSITCSYTRDLKELIRFLCKGSDPSDCKNIIKVSSKTKTNGRFSLTDDSETVFTVNIRDLTEEDSGIYWCGAAEKQAQEYTWISAIDLHITEPTSAPRLPKNTSTASFHTSKPADPASSRPVTPSSSASSSSISMFLNASTNAASSHTPLGFTAFIMLMVVVMLTVFGLSLFLYLKRKQKKKGAQTKDDIYYQPENLPNGNTETTREASHGVSDYEEISSSLNNPIYSSVSPAFSKQDVSVYAVAQLPSSPSDHLNYSTVRFSASHLSDRTSGGLDTCDYATVNV</sequence>
<evidence type="ECO:0000256" key="2">
    <source>
        <dbReference type="ARBA" id="ARBA00022692"/>
    </source>
</evidence>
<evidence type="ECO:0000313" key="9">
    <source>
        <dbReference type="Ensembl" id="ENSDARP00000107085"/>
    </source>
</evidence>
<dbReference type="InterPro" id="IPR050671">
    <property type="entry name" value="CD300_family_receptors"/>
</dbReference>
<name>E7F150_DANRE</name>
<dbReference type="KEGG" id="dre:100537348"/>
<evidence type="ECO:0000256" key="4">
    <source>
        <dbReference type="SAM" id="MobiDB-lite"/>
    </source>
</evidence>
<dbReference type="InterPro" id="IPR036179">
    <property type="entry name" value="Ig-like_dom_sf"/>
</dbReference>
<dbReference type="InterPro" id="IPR013106">
    <property type="entry name" value="Ig_V-set"/>
</dbReference>
<dbReference type="Ensembl" id="ENSDART00000128873.2">
    <property type="protein sequence ID" value="ENSDARP00000107085.1"/>
    <property type="gene ID" value="ENSDARG00000088019.4"/>
</dbReference>
<dbReference type="GO" id="GO:0004888">
    <property type="term" value="F:transmembrane signaling receptor activity"/>
    <property type="evidence" value="ECO:0000318"/>
    <property type="project" value="GO_Central"/>
</dbReference>
<feature type="signal peptide" evidence="6">
    <location>
        <begin position="1"/>
        <end position="23"/>
    </location>
</feature>
<protein>
    <submittedName>
        <fullName evidence="9">Si:ch211-114l13.12</fullName>
    </submittedName>
</protein>
<dbReference type="OrthoDB" id="8920197at2759"/>
<dbReference type="CDD" id="cd05716">
    <property type="entry name" value="IgV_pIgR_like"/>
    <property type="match status" value="1"/>
</dbReference>
<keyword evidence="5" id="KW-1133">Transmembrane helix</keyword>
<dbReference type="GeneID" id="100537348"/>
<dbReference type="SMART" id="SM00409">
    <property type="entry name" value="IG"/>
    <property type="match status" value="2"/>
</dbReference>
<feature type="chain" id="PRO_5043302479" evidence="6">
    <location>
        <begin position="24"/>
        <end position="423"/>
    </location>
</feature>
<dbReference type="FunCoup" id="E7F150">
    <property type="interactions" value="60"/>
</dbReference>
<feature type="domain" description="Immunoglobulin" evidence="8">
    <location>
        <begin position="128"/>
        <end position="229"/>
    </location>
</feature>
<evidence type="ECO:0000256" key="3">
    <source>
        <dbReference type="ARBA" id="ARBA00023136"/>
    </source>
</evidence>
<organism evidence="9">
    <name type="scientific">Danio rerio</name>
    <name type="common">Zebrafish</name>
    <name type="synonym">Brachydanio rerio</name>
    <dbReference type="NCBI Taxonomy" id="7955"/>
    <lineage>
        <taxon>Eukaryota</taxon>
        <taxon>Metazoa</taxon>
        <taxon>Chordata</taxon>
        <taxon>Craniata</taxon>
        <taxon>Vertebrata</taxon>
        <taxon>Euteleostomi</taxon>
        <taxon>Actinopterygii</taxon>
        <taxon>Neopterygii</taxon>
        <taxon>Teleostei</taxon>
        <taxon>Ostariophysi</taxon>
        <taxon>Cypriniformes</taxon>
        <taxon>Danionidae</taxon>
        <taxon>Danioninae</taxon>
        <taxon>Danio</taxon>
    </lineage>
</organism>
<dbReference type="InterPro" id="IPR013783">
    <property type="entry name" value="Ig-like_fold"/>
</dbReference>
<feature type="domain" description="Immunoglobulin subtype 2" evidence="7">
    <location>
        <begin position="31"/>
        <end position="113"/>
    </location>
</feature>
<dbReference type="eggNOG" id="ENOG502QPKT">
    <property type="taxonomic scope" value="Eukaryota"/>
</dbReference>
<feature type="region of interest" description="Disordered" evidence="4">
    <location>
        <begin position="232"/>
        <end position="264"/>
    </location>
</feature>
<evidence type="ECO:0000313" key="10">
    <source>
        <dbReference type="ZFIN" id="ZDB-GENE-120215-211"/>
    </source>
</evidence>
<dbReference type="SMR" id="E7F150"/>
<feature type="compositionally biased region" description="Polar residues" evidence="4">
    <location>
        <begin position="239"/>
        <end position="248"/>
    </location>
</feature>
<dbReference type="SMART" id="SM00408">
    <property type="entry name" value="IGc2"/>
    <property type="match status" value="2"/>
</dbReference>
<dbReference type="InterPro" id="IPR003598">
    <property type="entry name" value="Ig_sub2"/>
</dbReference>
<evidence type="ECO:0000256" key="5">
    <source>
        <dbReference type="SAM" id="Phobius"/>
    </source>
</evidence>
<dbReference type="RefSeq" id="XP_003197821.4">
    <property type="nucleotide sequence ID" value="XM_003197773.7"/>
</dbReference>
<dbReference type="SUPFAM" id="SSF48726">
    <property type="entry name" value="Immunoglobulin"/>
    <property type="match status" value="2"/>
</dbReference>
<feature type="domain" description="Immunoglobulin subtype 2" evidence="7">
    <location>
        <begin position="134"/>
        <end position="215"/>
    </location>
</feature>
<reference evidence="9" key="2">
    <citation type="journal article" date="2013" name="Nature">
        <title>The zebrafish reference genome sequence and its relationship to the human genome.</title>
        <authorList>
            <consortium name="Genome Reference Consortium Zebrafish"/>
            <person name="Howe K."/>
            <person name="Clark M.D."/>
            <person name="Torroja C.F."/>
            <person name="Torrance J."/>
            <person name="Berthelot C."/>
            <person name="Muffato M."/>
            <person name="Collins J.E."/>
            <person name="Humphray S."/>
            <person name="McLaren K."/>
            <person name="Matthews L."/>
            <person name="McLaren S."/>
            <person name="Sealy I."/>
            <person name="Caccamo M."/>
            <person name="Churcher C."/>
            <person name="Scott C."/>
            <person name="Barrett J.C."/>
            <person name="Koch R."/>
            <person name="Rauch G.J."/>
            <person name="White S."/>
            <person name="Chow W."/>
            <person name="Kilian B."/>
            <person name="Quintais L.T."/>
            <person name="Guerra-Assuncao J.A."/>
            <person name="Zhou Y."/>
            <person name="Gu Y."/>
            <person name="Yen J."/>
            <person name="Vogel J.H."/>
            <person name="Eyre T."/>
            <person name="Redmond S."/>
            <person name="Banerjee R."/>
            <person name="Chi J."/>
            <person name="Fu B."/>
            <person name="Langley E."/>
            <person name="Maguire S.F."/>
            <person name="Laird G.K."/>
            <person name="Lloyd D."/>
            <person name="Kenyon E."/>
            <person name="Donaldson S."/>
            <person name="Sehra H."/>
            <person name="Almeida-King J."/>
            <person name="Loveland J."/>
            <person name="Trevanion S."/>
            <person name="Jones M."/>
            <person name="Quail M."/>
            <person name="Willey D."/>
            <person name="Hunt A."/>
            <person name="Burton J."/>
            <person name="Sims S."/>
            <person name="McLay K."/>
            <person name="Plumb B."/>
            <person name="Davis J."/>
            <person name="Clee C."/>
            <person name="Oliver K."/>
            <person name="Clark R."/>
            <person name="Riddle C."/>
            <person name="Elliot D."/>
            <person name="Eliott D."/>
            <person name="Threadgold G."/>
            <person name="Harden G."/>
            <person name="Ware D."/>
            <person name="Begum S."/>
            <person name="Mortimore B."/>
            <person name="Mortimer B."/>
            <person name="Kerry G."/>
            <person name="Heath P."/>
            <person name="Phillimore B."/>
            <person name="Tracey A."/>
            <person name="Corby N."/>
            <person name="Dunn M."/>
            <person name="Johnson C."/>
            <person name="Wood J."/>
            <person name="Clark S."/>
            <person name="Pelan S."/>
            <person name="Griffiths G."/>
            <person name="Smith M."/>
            <person name="Glithero R."/>
            <person name="Howden P."/>
            <person name="Barker N."/>
            <person name="Lloyd C."/>
            <person name="Stevens C."/>
            <person name="Harley J."/>
            <person name="Holt K."/>
            <person name="Panagiotidis G."/>
            <person name="Lovell J."/>
            <person name="Beasley H."/>
            <person name="Henderson C."/>
            <person name="Gordon D."/>
            <person name="Auger K."/>
            <person name="Wright D."/>
            <person name="Collins J."/>
            <person name="Raisen C."/>
            <person name="Dyer L."/>
            <person name="Leung K."/>
            <person name="Robertson L."/>
            <person name="Ambridge K."/>
            <person name="Leongamornlert D."/>
            <person name="McGuire S."/>
            <person name="Gilderthorp R."/>
            <person name="Griffiths C."/>
            <person name="Manthravadi D."/>
            <person name="Nichol S."/>
            <person name="Barker G."/>
            <person name="Whitehead S."/>
            <person name="Kay M."/>
            <person name="Brown J."/>
            <person name="Murnane C."/>
            <person name="Gray E."/>
            <person name="Humphries M."/>
            <person name="Sycamore N."/>
            <person name="Barker D."/>
            <person name="Saunders D."/>
            <person name="Wallis J."/>
            <person name="Babbage A."/>
            <person name="Hammond S."/>
            <person name="Mashreghi-Mohammadi M."/>
            <person name="Barr L."/>
            <person name="Martin S."/>
            <person name="Wray P."/>
            <person name="Ellington A."/>
            <person name="Matthews N."/>
            <person name="Ellwood M."/>
            <person name="Woodmansey R."/>
            <person name="Clark G."/>
            <person name="Cooper J."/>
            <person name="Cooper J."/>
            <person name="Tromans A."/>
            <person name="Grafham D."/>
            <person name="Skuce C."/>
            <person name="Pandian R."/>
            <person name="Andrews R."/>
            <person name="Harrison E."/>
            <person name="Kimberley A."/>
            <person name="Garnett J."/>
            <person name="Fosker N."/>
            <person name="Hall R."/>
            <person name="Garner P."/>
            <person name="Kelly D."/>
            <person name="Bird C."/>
            <person name="Palmer S."/>
            <person name="Gehring I."/>
            <person name="Berger A."/>
            <person name="Dooley C.M."/>
            <person name="Ersan-Urun Z."/>
            <person name="Eser C."/>
            <person name="Geiger H."/>
            <person name="Geisler M."/>
            <person name="Karotki L."/>
            <person name="Kirn A."/>
            <person name="Konantz J."/>
            <person name="Konantz M."/>
            <person name="Oberlander M."/>
            <person name="Rudolph-Geiger S."/>
            <person name="Teucke M."/>
            <person name="Lanz C."/>
            <person name="Raddatz G."/>
            <person name="Osoegawa K."/>
            <person name="Zhu B."/>
            <person name="Rapp A."/>
            <person name="Widaa S."/>
            <person name="Langford C."/>
            <person name="Yang F."/>
            <person name="Schuster S.C."/>
            <person name="Carter N.P."/>
            <person name="Harrow J."/>
            <person name="Ning Z."/>
            <person name="Herrero J."/>
            <person name="Searle S.M."/>
            <person name="Enright A."/>
            <person name="Geisler R."/>
            <person name="Plasterk R.H."/>
            <person name="Lee C."/>
            <person name="Westerfield M."/>
            <person name="de Jong P.J."/>
            <person name="Zon L.I."/>
            <person name="Postlethwait J.H."/>
            <person name="Nusslein-Volhard C."/>
            <person name="Hubbard T.J."/>
            <person name="Roest Crollius H."/>
            <person name="Rogers J."/>
            <person name="Stemple D.L."/>
        </authorList>
    </citation>
    <scope>NUCLEOTIDE SEQUENCE [LARGE SCALE GENOMIC DNA]</scope>
    <source>
        <strain evidence="9">Tuebingen</strain>
    </source>
</reference>
<dbReference type="OMA" id="ISSACKY"/>